<accession>A0A1G7I0D5</accession>
<proteinExistence type="predicted"/>
<organism evidence="1 2">
    <name type="scientific">Halorientalis regularis</name>
    <dbReference type="NCBI Taxonomy" id="660518"/>
    <lineage>
        <taxon>Archaea</taxon>
        <taxon>Methanobacteriati</taxon>
        <taxon>Methanobacteriota</taxon>
        <taxon>Stenosarchaea group</taxon>
        <taxon>Halobacteria</taxon>
        <taxon>Halobacteriales</taxon>
        <taxon>Haloarculaceae</taxon>
        <taxon>Halorientalis</taxon>
    </lineage>
</organism>
<protein>
    <recommendedName>
        <fullName evidence="3">CTP synthetase</fullName>
    </recommendedName>
</protein>
<dbReference type="EMBL" id="FNBK01000003">
    <property type="protein sequence ID" value="SDF06098.1"/>
    <property type="molecule type" value="Genomic_DNA"/>
</dbReference>
<dbReference type="InterPro" id="IPR055550">
    <property type="entry name" value="DUF7126"/>
</dbReference>
<name>A0A1G7I0D5_9EURY</name>
<dbReference type="RefSeq" id="WP_092689030.1">
    <property type="nucleotide sequence ID" value="NZ_FNBK01000003.1"/>
</dbReference>
<dbReference type="STRING" id="660518.SAMN05216218_103230"/>
<reference evidence="2" key="1">
    <citation type="submission" date="2016-10" db="EMBL/GenBank/DDBJ databases">
        <authorList>
            <person name="Varghese N."/>
            <person name="Submissions S."/>
        </authorList>
    </citation>
    <scope>NUCLEOTIDE SEQUENCE [LARGE SCALE GENOMIC DNA]</scope>
    <source>
        <strain evidence="2">IBRC-M 10760</strain>
    </source>
</reference>
<dbReference type="OrthoDB" id="302988at2157"/>
<evidence type="ECO:0000313" key="1">
    <source>
        <dbReference type="EMBL" id="SDF06098.1"/>
    </source>
</evidence>
<dbReference type="Proteomes" id="UP000199076">
    <property type="component" value="Unassembled WGS sequence"/>
</dbReference>
<keyword evidence="2" id="KW-1185">Reference proteome</keyword>
<gene>
    <name evidence="1" type="ORF">SAMN05216218_103230</name>
</gene>
<dbReference type="AlphaFoldDB" id="A0A1G7I0D5"/>
<sequence length="109" mass="11241">MNAVIAGPDEHDLGAALSAAGFSVTRAAGTANRPALEEAGIHDAELLVLTDAALATAIPVATDLNDDIRIIAYTTDSLPEFVKGQGHMALDPELFDPEDVAEEAADADD</sequence>
<evidence type="ECO:0000313" key="2">
    <source>
        <dbReference type="Proteomes" id="UP000199076"/>
    </source>
</evidence>
<evidence type="ECO:0008006" key="3">
    <source>
        <dbReference type="Google" id="ProtNLM"/>
    </source>
</evidence>
<dbReference type="Pfam" id="PF23443">
    <property type="entry name" value="DUF7126"/>
    <property type="match status" value="1"/>
</dbReference>